<gene>
    <name evidence="1" type="ORF">BBBOND_0208140</name>
</gene>
<dbReference type="GeneID" id="24564201"/>
<organism evidence="1 2">
    <name type="scientific">Babesia bigemina</name>
    <dbReference type="NCBI Taxonomy" id="5866"/>
    <lineage>
        <taxon>Eukaryota</taxon>
        <taxon>Sar</taxon>
        <taxon>Alveolata</taxon>
        <taxon>Apicomplexa</taxon>
        <taxon>Aconoidasida</taxon>
        <taxon>Piroplasmida</taxon>
        <taxon>Babesiidae</taxon>
        <taxon>Babesia</taxon>
    </lineage>
</organism>
<evidence type="ECO:0000313" key="1">
    <source>
        <dbReference type="EMBL" id="CDR95660.1"/>
    </source>
</evidence>
<dbReference type="EMBL" id="LK391708">
    <property type="protein sequence ID" value="CDR95660.1"/>
    <property type="molecule type" value="Genomic_DNA"/>
</dbReference>
<evidence type="ECO:0000313" key="2">
    <source>
        <dbReference type="Proteomes" id="UP000033188"/>
    </source>
</evidence>
<dbReference type="AlphaFoldDB" id="A0A061DCM6"/>
<dbReference type="KEGG" id="bbig:BBBOND_0208140"/>
<name>A0A061DCM6_BABBI</name>
<dbReference type="OrthoDB" id="366590at2759"/>
<sequence>MVYQSLTDVPQNLKEGIDWLIALKGDDPQHFLQAMGTALHELLSSYPAGLTRLPALEKIKPTTKKFLQQKELQDQPFVEILLERFHKPLKRDFTTVPMCDGHIVESTNTNVVVARRVTPRSIAKSIGEVVDVAEKFLEGIKETDGYVSVYGEDATWIDSCLEDPEACAVVFVGIAPMLYAGLRTLRKVSAAAVKQGPDSDAAKHLGPIIKALGFDDGVCRDDLSAPAIRNALRGINPRILTIIYDIAGFLAFY</sequence>
<accession>A0A061DCM6</accession>
<dbReference type="VEuPathDB" id="PiroplasmaDB:BBBOND_0208140"/>
<dbReference type="Proteomes" id="UP000033188">
    <property type="component" value="Chromosome 2"/>
</dbReference>
<keyword evidence="2" id="KW-1185">Reference proteome</keyword>
<dbReference type="RefSeq" id="XP_012767846.1">
    <property type="nucleotide sequence ID" value="XM_012912392.1"/>
</dbReference>
<proteinExistence type="predicted"/>
<protein>
    <submittedName>
        <fullName evidence="1">Uncharacterized protein</fullName>
    </submittedName>
</protein>
<reference evidence="2" key="1">
    <citation type="submission" date="2014-06" db="EMBL/GenBank/DDBJ databases">
        <authorList>
            <person name="Aslett M."/>
            <person name="De Silva N."/>
        </authorList>
    </citation>
    <scope>NUCLEOTIDE SEQUENCE [LARGE SCALE GENOMIC DNA]</scope>
    <source>
        <strain evidence="2">Bond</strain>
    </source>
</reference>